<evidence type="ECO:0000256" key="6">
    <source>
        <dbReference type="PROSITE-ProRule" id="PRU00023"/>
    </source>
</evidence>
<dbReference type="Proteomes" id="UP001235939">
    <property type="component" value="Chromosome 11"/>
</dbReference>
<evidence type="ECO:0000256" key="4">
    <source>
        <dbReference type="ARBA" id="ARBA00023028"/>
    </source>
</evidence>
<keyword evidence="3" id="KW-1052">Target cell membrane</keyword>
<evidence type="ECO:0000256" key="2">
    <source>
        <dbReference type="ARBA" id="ARBA00022483"/>
    </source>
</evidence>
<protein>
    <submittedName>
        <fullName evidence="7">GDE1</fullName>
    </submittedName>
</protein>
<dbReference type="SUPFAM" id="SSF48403">
    <property type="entry name" value="Ankyrin repeat"/>
    <property type="match status" value="1"/>
</dbReference>
<evidence type="ECO:0000256" key="3">
    <source>
        <dbReference type="ARBA" id="ARBA00022537"/>
    </source>
</evidence>
<keyword evidence="4" id="KW-0638">Presynaptic neurotoxin</keyword>
<feature type="repeat" description="ANK" evidence="6">
    <location>
        <begin position="94"/>
        <end position="126"/>
    </location>
</feature>
<dbReference type="EMBL" id="CP092873">
    <property type="protein sequence ID" value="UYV74275.1"/>
    <property type="molecule type" value="Genomic_DNA"/>
</dbReference>
<accession>A0ABY6KZG2</accession>
<gene>
    <name evidence="7" type="ORF">LAZ67_11002776</name>
</gene>
<evidence type="ECO:0000313" key="7">
    <source>
        <dbReference type="EMBL" id="UYV74275.1"/>
    </source>
</evidence>
<reference evidence="7 8" key="1">
    <citation type="submission" date="2022-01" db="EMBL/GenBank/DDBJ databases">
        <title>A chromosomal length assembly of Cordylochernes scorpioides.</title>
        <authorList>
            <person name="Zeh D."/>
            <person name="Zeh J."/>
        </authorList>
    </citation>
    <scope>NUCLEOTIDE SEQUENCE [LARGE SCALE GENOMIC DNA]</scope>
    <source>
        <strain evidence="7">IN4F17</strain>
        <tissue evidence="7">Whole Body</tissue>
    </source>
</reference>
<keyword evidence="5" id="KW-1053">Target membrane</keyword>
<keyword evidence="8" id="KW-1185">Reference proteome</keyword>
<keyword evidence="6" id="KW-0040">ANK repeat</keyword>
<evidence type="ECO:0000256" key="5">
    <source>
        <dbReference type="ARBA" id="ARBA00023298"/>
    </source>
</evidence>
<keyword evidence="5" id="KW-0472">Membrane</keyword>
<sequence length="346" mass="39800">MHICDRWVQEGATDQGVRSHLPQCTTPRADRQIASIEVTNRSVTSRTVAQHIQSLSHHPLSVRTIRHLLQQSGLCASRPLLCQPCHRTTDVSAAKRTNLAKAAWSLNSIIVHTLIEAGADVNLRNENGETPLIIAADTCVEYILEDEFDNKYLWTLELLLKNAGDIDSEIFLRNSTVENNIIICRPIIQVMIKFFILQHPTENKPEDIPLPKDLSDWWKDCQSQVKLMQSQILGKSDISLYRILTETDQHKVMGFLSNDATGLQQAIERNLPFYNETFPIYAEVIKERFNISVKSAISLCECFSMAMKFDFTKSNKFLMLKILKQLHCWNWEHYLHTDIVKEWPRD</sequence>
<evidence type="ECO:0000256" key="1">
    <source>
        <dbReference type="ARBA" id="ARBA00004175"/>
    </source>
</evidence>
<comment type="subcellular location">
    <subcellularLocation>
        <location evidence="1">Target cell membrane</location>
    </subcellularLocation>
</comment>
<dbReference type="PROSITE" id="PS50088">
    <property type="entry name" value="ANK_REPEAT"/>
    <property type="match status" value="1"/>
</dbReference>
<keyword evidence="2" id="KW-0268">Exocytosis</keyword>
<organism evidence="7 8">
    <name type="scientific">Cordylochernes scorpioides</name>
    <dbReference type="NCBI Taxonomy" id="51811"/>
    <lineage>
        <taxon>Eukaryota</taxon>
        <taxon>Metazoa</taxon>
        <taxon>Ecdysozoa</taxon>
        <taxon>Arthropoda</taxon>
        <taxon>Chelicerata</taxon>
        <taxon>Arachnida</taxon>
        <taxon>Pseudoscorpiones</taxon>
        <taxon>Cheliferoidea</taxon>
        <taxon>Chernetidae</taxon>
        <taxon>Cordylochernes</taxon>
    </lineage>
</organism>
<proteinExistence type="predicted"/>
<dbReference type="InterPro" id="IPR002110">
    <property type="entry name" value="Ankyrin_rpt"/>
</dbReference>
<dbReference type="Gene3D" id="1.25.40.20">
    <property type="entry name" value="Ankyrin repeat-containing domain"/>
    <property type="match status" value="1"/>
</dbReference>
<keyword evidence="4" id="KW-0800">Toxin</keyword>
<evidence type="ECO:0000313" key="8">
    <source>
        <dbReference type="Proteomes" id="UP001235939"/>
    </source>
</evidence>
<name>A0ABY6KZG2_9ARAC</name>
<dbReference type="InterPro" id="IPR036770">
    <property type="entry name" value="Ankyrin_rpt-contain_sf"/>
</dbReference>
<keyword evidence="4" id="KW-0528">Neurotoxin</keyword>